<evidence type="ECO:0000256" key="1">
    <source>
        <dbReference type="SAM" id="Phobius"/>
    </source>
</evidence>
<proteinExistence type="predicted"/>
<keyword evidence="1" id="KW-0472">Membrane</keyword>
<dbReference type="RefSeq" id="WP_117390523.1">
    <property type="nucleotide sequence ID" value="NZ_QWDC01000001.1"/>
</dbReference>
<protein>
    <submittedName>
        <fullName evidence="2">Uncharacterized protein</fullName>
    </submittedName>
</protein>
<name>A0A372NYI7_9SPHI</name>
<evidence type="ECO:0000313" key="2">
    <source>
        <dbReference type="EMBL" id="RFZ94964.1"/>
    </source>
</evidence>
<dbReference type="AlphaFoldDB" id="A0A372NYI7"/>
<reference evidence="2 3" key="1">
    <citation type="submission" date="2018-08" db="EMBL/GenBank/DDBJ databases">
        <title>Mucilaginibacter sp. MYSH2.</title>
        <authorList>
            <person name="Seo T."/>
        </authorList>
    </citation>
    <scope>NUCLEOTIDE SEQUENCE [LARGE SCALE GENOMIC DNA]</scope>
    <source>
        <strain evidence="2 3">MYSH2</strain>
    </source>
</reference>
<feature type="transmembrane region" description="Helical" evidence="1">
    <location>
        <begin position="47"/>
        <end position="66"/>
    </location>
</feature>
<feature type="transmembrane region" description="Helical" evidence="1">
    <location>
        <begin position="72"/>
        <end position="94"/>
    </location>
</feature>
<keyword evidence="1" id="KW-0812">Transmembrane</keyword>
<keyword evidence="1" id="KW-1133">Transmembrane helix</keyword>
<evidence type="ECO:0000313" key="3">
    <source>
        <dbReference type="Proteomes" id="UP000264217"/>
    </source>
</evidence>
<dbReference type="EMBL" id="QWDC01000001">
    <property type="protein sequence ID" value="RFZ94964.1"/>
    <property type="molecule type" value="Genomic_DNA"/>
</dbReference>
<comment type="caution">
    <text evidence="2">The sequence shown here is derived from an EMBL/GenBank/DDBJ whole genome shotgun (WGS) entry which is preliminary data.</text>
</comment>
<gene>
    <name evidence="2" type="ORF">D0C36_05400</name>
</gene>
<feature type="transmembrane region" description="Helical" evidence="1">
    <location>
        <begin position="20"/>
        <end position="40"/>
    </location>
</feature>
<dbReference type="OrthoDB" id="799921at2"/>
<keyword evidence="3" id="KW-1185">Reference proteome</keyword>
<sequence length="96" mass="10112">MEQEPIPFPPPKKGGPENSGMKIVGINFAVFIGYTIILSATLDKGDWAFASLIFAGAHAFICLIVAAVVQKWAWALAGLLLVIAGFSTCVLGVFSS</sequence>
<accession>A0A372NYI7</accession>
<dbReference type="Proteomes" id="UP000264217">
    <property type="component" value="Unassembled WGS sequence"/>
</dbReference>
<organism evidence="2 3">
    <name type="scientific">Mucilaginibacter conchicola</name>
    <dbReference type="NCBI Taxonomy" id="2303333"/>
    <lineage>
        <taxon>Bacteria</taxon>
        <taxon>Pseudomonadati</taxon>
        <taxon>Bacteroidota</taxon>
        <taxon>Sphingobacteriia</taxon>
        <taxon>Sphingobacteriales</taxon>
        <taxon>Sphingobacteriaceae</taxon>
        <taxon>Mucilaginibacter</taxon>
    </lineage>
</organism>